<reference evidence="5 8" key="3">
    <citation type="submission" date="2020-04" db="EMBL/GenBank/DDBJ databases">
        <authorList>
            <person name="Hitch T.C.A."/>
            <person name="Wylensek D."/>
            <person name="Clavel T."/>
        </authorList>
    </citation>
    <scope>NUCLEOTIDE SEQUENCE [LARGE SCALE GENOMIC DNA]</scope>
    <source>
        <strain evidence="5 8">105184</strain>
    </source>
</reference>
<dbReference type="PANTHER" id="PTHR30085">
    <property type="entry name" value="AMINO ACID ABC TRANSPORTER PERMEASE"/>
    <property type="match status" value="1"/>
</dbReference>
<proteinExistence type="inferred from homology"/>
<keyword evidence="3" id="KW-0732">Signal</keyword>
<dbReference type="CDD" id="cd13690">
    <property type="entry name" value="PBP2_GluB"/>
    <property type="match status" value="1"/>
</dbReference>
<evidence type="ECO:0000256" key="1">
    <source>
        <dbReference type="ARBA" id="ARBA00010333"/>
    </source>
</evidence>
<reference evidence="6" key="2">
    <citation type="submission" date="2016-10" db="EMBL/GenBank/DDBJ databases">
        <authorList>
            <person name="de Groot N.N."/>
        </authorList>
    </citation>
    <scope>NUCLEOTIDE SEQUENCE [LARGE SCALE GENOMIC DNA]</scope>
    <source>
        <strain evidence="6">DSM 22619</strain>
    </source>
</reference>
<sequence length="328" mass="35281">MSITNPLDKIVVSRRQAVALGLGGFATMGLAACGGSSDNGSSASGSSAKKTSGKLDKDAYDKLIKESSKQADDATISANKWASKVKKAGKLRVGGVQTSELFSYLDDKDNKVRGFDAGLSQLLAAYILGDSSKIDLTQVTSDTRESVLQNDQVDAVFATYSINDDRKKLIDFAGPYFTARQGIMVLATNKDINSVDDLAGKKVAVQSGSTGPSIVKEEAPKAIQKQYKTDEEARAALEQHRVDAYIIDQTMQMGSMISNPGKYRLLKQLIGPKDNYGIGLPKDSDAAAFVNAWLQKVEDDGVWEKLWKVCMGTRIGQKTAPKPPAIED</sequence>
<name>A0A1G6MJ60_9ACTN</name>
<evidence type="ECO:0000256" key="2">
    <source>
        <dbReference type="ARBA" id="ARBA00022448"/>
    </source>
</evidence>
<dbReference type="EMBL" id="JABAGR010000001">
    <property type="protein sequence ID" value="NMF25160.1"/>
    <property type="molecule type" value="Genomic_DNA"/>
</dbReference>
<evidence type="ECO:0000313" key="8">
    <source>
        <dbReference type="Proteomes" id="UP000565613"/>
    </source>
</evidence>
<comment type="similarity">
    <text evidence="1">Belongs to the bacterial solute-binding protein 3 family.</text>
</comment>
<dbReference type="Pfam" id="PF00497">
    <property type="entry name" value="SBP_bac_3"/>
    <property type="match status" value="1"/>
</dbReference>
<dbReference type="InterPro" id="IPR001638">
    <property type="entry name" value="Solute-binding_3/MltF_N"/>
</dbReference>
<keyword evidence="2" id="KW-0813">Transport</keyword>
<evidence type="ECO:0000313" key="7">
    <source>
        <dbReference type="Proteomes" id="UP000198528"/>
    </source>
</evidence>
<dbReference type="RefSeq" id="WP_090847362.1">
    <property type="nucleotide sequence ID" value="NZ_FMZL01000022.1"/>
</dbReference>
<evidence type="ECO:0000313" key="5">
    <source>
        <dbReference type="EMBL" id="NMF25160.1"/>
    </source>
</evidence>
<dbReference type="AlphaFoldDB" id="A0A1G6MJ60"/>
<dbReference type="GO" id="GO:0006865">
    <property type="term" value="P:amino acid transport"/>
    <property type="evidence" value="ECO:0007669"/>
    <property type="project" value="TreeGrafter"/>
</dbReference>
<reference evidence="7" key="1">
    <citation type="submission" date="2016-10" db="EMBL/GenBank/DDBJ databases">
        <authorList>
            <person name="Varghese N."/>
            <person name="Submissions S."/>
        </authorList>
    </citation>
    <scope>NUCLEOTIDE SEQUENCE [LARGE SCALE GENOMIC DNA]</scope>
    <source>
        <strain evidence="7">DSM 22619</strain>
    </source>
</reference>
<accession>A0A1G6MJ60</accession>
<evidence type="ECO:0000256" key="3">
    <source>
        <dbReference type="ARBA" id="ARBA00022729"/>
    </source>
</evidence>
<dbReference type="STRING" id="604330.SAMN04489857_1380"/>
<dbReference type="SMART" id="SM00062">
    <property type="entry name" value="PBPb"/>
    <property type="match status" value="1"/>
</dbReference>
<organism evidence="6 7">
    <name type="scientific">Parafannyhessea umbonata</name>
    <dbReference type="NCBI Taxonomy" id="604330"/>
    <lineage>
        <taxon>Bacteria</taxon>
        <taxon>Bacillati</taxon>
        <taxon>Actinomycetota</taxon>
        <taxon>Coriobacteriia</taxon>
        <taxon>Coriobacteriales</taxon>
        <taxon>Atopobiaceae</taxon>
        <taxon>Parafannyhessea</taxon>
    </lineage>
</organism>
<evidence type="ECO:0000313" key="6">
    <source>
        <dbReference type="EMBL" id="SDC55638.1"/>
    </source>
</evidence>
<dbReference type="Proteomes" id="UP000565613">
    <property type="component" value="Unassembled WGS sequence"/>
</dbReference>
<dbReference type="GO" id="GO:0005576">
    <property type="term" value="C:extracellular region"/>
    <property type="evidence" value="ECO:0007669"/>
    <property type="project" value="TreeGrafter"/>
</dbReference>
<dbReference type="Gene3D" id="3.40.190.10">
    <property type="entry name" value="Periplasmic binding protein-like II"/>
    <property type="match status" value="2"/>
</dbReference>
<feature type="domain" description="Solute-binding protein family 3/N-terminal" evidence="4">
    <location>
        <begin position="90"/>
        <end position="323"/>
    </location>
</feature>
<keyword evidence="7" id="KW-1185">Reference proteome</keyword>
<dbReference type="EMBL" id="FMZL01000022">
    <property type="protein sequence ID" value="SDC55638.1"/>
    <property type="molecule type" value="Genomic_DNA"/>
</dbReference>
<gene>
    <name evidence="5" type="ORF">HF885_01700</name>
    <name evidence="6" type="ORF">SAMN04487824_12223</name>
</gene>
<dbReference type="GO" id="GO:0030288">
    <property type="term" value="C:outer membrane-bounded periplasmic space"/>
    <property type="evidence" value="ECO:0007669"/>
    <property type="project" value="TreeGrafter"/>
</dbReference>
<evidence type="ECO:0000259" key="4">
    <source>
        <dbReference type="SMART" id="SM00062"/>
    </source>
</evidence>
<protein>
    <submittedName>
        <fullName evidence="5">Glutamate ABC transporter substrate-binding protein</fullName>
    </submittedName>
    <submittedName>
        <fullName evidence="6">Glutamate transport system substrate-binding protein</fullName>
    </submittedName>
</protein>
<dbReference type="InterPro" id="IPR051455">
    <property type="entry name" value="Bact_solute-bind_prot3"/>
</dbReference>
<dbReference type="PANTHER" id="PTHR30085:SF6">
    <property type="entry name" value="ABC TRANSPORTER GLUTAMINE-BINDING PROTEIN GLNH"/>
    <property type="match status" value="1"/>
</dbReference>
<dbReference type="Proteomes" id="UP000198528">
    <property type="component" value="Unassembled WGS sequence"/>
</dbReference>
<dbReference type="SUPFAM" id="SSF53850">
    <property type="entry name" value="Periplasmic binding protein-like II"/>
    <property type="match status" value="1"/>
</dbReference>